<reference evidence="2 3" key="1">
    <citation type="submission" date="2016-08" db="EMBL/GenBank/DDBJ databases">
        <title>A Parts List for Fungal Cellulosomes Revealed by Comparative Genomics.</title>
        <authorList>
            <consortium name="DOE Joint Genome Institute"/>
            <person name="Haitjema C.H."/>
            <person name="Gilmore S.P."/>
            <person name="Henske J.K."/>
            <person name="Solomon K.V."/>
            <person name="De Groot R."/>
            <person name="Kuo A."/>
            <person name="Mondo S.J."/>
            <person name="Salamov A.A."/>
            <person name="Labutti K."/>
            <person name="Zhao Z."/>
            <person name="Chiniquy J."/>
            <person name="Barry K."/>
            <person name="Brewer H.M."/>
            <person name="Purvine S.O."/>
            <person name="Wright A.T."/>
            <person name="Boxma B."/>
            <person name="Van Alen T."/>
            <person name="Hackstein J.H."/>
            <person name="Baker S.E."/>
            <person name="Grigoriev I.V."/>
            <person name="O'Malley M.A."/>
        </authorList>
    </citation>
    <scope>NUCLEOTIDE SEQUENCE [LARGE SCALE GENOMIC DNA]</scope>
    <source>
        <strain evidence="2 3">G1</strain>
    </source>
</reference>
<gene>
    <name evidence="2" type="ORF">LY90DRAFT_504769</name>
</gene>
<dbReference type="EMBL" id="MCOG01000050">
    <property type="protein sequence ID" value="ORY66727.1"/>
    <property type="molecule type" value="Genomic_DNA"/>
</dbReference>
<accession>A0A1Y2E5K5</accession>
<dbReference type="AlphaFoldDB" id="A0A1Y2E5K5"/>
<keyword evidence="3" id="KW-1185">Reference proteome</keyword>
<evidence type="ECO:0000313" key="3">
    <source>
        <dbReference type="Proteomes" id="UP000193920"/>
    </source>
</evidence>
<comment type="caution">
    <text evidence="2">The sequence shown here is derived from an EMBL/GenBank/DDBJ whole genome shotgun (WGS) entry which is preliminary data.</text>
</comment>
<protein>
    <submittedName>
        <fullName evidence="2">Uncharacterized protein</fullName>
    </submittedName>
</protein>
<dbReference type="Proteomes" id="UP000193920">
    <property type="component" value="Unassembled WGS sequence"/>
</dbReference>
<keyword evidence="1" id="KW-0472">Membrane</keyword>
<keyword evidence="1" id="KW-0812">Transmembrane</keyword>
<sequence length="190" mass="21671">MEPDEQATIYTYIILLIILVKLICFMTALKKLNPKKSVCYKYNDFNKIIQITNENDTSELIIDAKCYSNDITNLKKAYICDDDICLFQGYTHALQCLSGSCTFKNDATNTIRDIPFDNFPAGLCRYNAKANSIECDDVYVKLTLFQKGCSYMHCGKLKRGSCVIDDECTYNICTNEKRNLSIICTYSPLN</sequence>
<proteinExistence type="predicted"/>
<organism evidence="2 3">
    <name type="scientific">Neocallimastix californiae</name>
    <dbReference type="NCBI Taxonomy" id="1754190"/>
    <lineage>
        <taxon>Eukaryota</taxon>
        <taxon>Fungi</taxon>
        <taxon>Fungi incertae sedis</taxon>
        <taxon>Chytridiomycota</taxon>
        <taxon>Chytridiomycota incertae sedis</taxon>
        <taxon>Neocallimastigomycetes</taxon>
        <taxon>Neocallimastigales</taxon>
        <taxon>Neocallimastigaceae</taxon>
        <taxon>Neocallimastix</taxon>
    </lineage>
</organism>
<evidence type="ECO:0000313" key="2">
    <source>
        <dbReference type="EMBL" id="ORY66727.1"/>
    </source>
</evidence>
<keyword evidence="1" id="KW-1133">Transmembrane helix</keyword>
<evidence type="ECO:0000256" key="1">
    <source>
        <dbReference type="SAM" id="Phobius"/>
    </source>
</evidence>
<feature type="transmembrane region" description="Helical" evidence="1">
    <location>
        <begin position="12"/>
        <end position="29"/>
    </location>
</feature>
<name>A0A1Y2E5K5_9FUNG</name>